<organism evidence="4 5">
    <name type="scientific">Hallerella porci</name>
    <dbReference type="NCBI Taxonomy" id="1945871"/>
    <lineage>
        <taxon>Bacteria</taxon>
        <taxon>Pseudomonadati</taxon>
        <taxon>Fibrobacterota</taxon>
        <taxon>Fibrobacteria</taxon>
        <taxon>Fibrobacterales</taxon>
        <taxon>Fibrobacteraceae</taxon>
        <taxon>Hallerella</taxon>
    </lineage>
</organism>
<evidence type="ECO:0000313" key="5">
    <source>
        <dbReference type="Proteomes" id="UP000245523"/>
    </source>
</evidence>
<comment type="similarity">
    <text evidence="1 2">Belongs to the small heat shock protein (HSP20) family.</text>
</comment>
<protein>
    <submittedName>
        <fullName evidence="4">HSP20 family protein</fullName>
    </submittedName>
</protein>
<keyword evidence="5" id="KW-1185">Reference proteome</keyword>
<dbReference type="PROSITE" id="PS01031">
    <property type="entry name" value="SHSP"/>
    <property type="match status" value="1"/>
</dbReference>
<evidence type="ECO:0000313" key="4">
    <source>
        <dbReference type="EMBL" id="PWL01173.1"/>
    </source>
</evidence>
<dbReference type="RefSeq" id="WP_109587473.1">
    <property type="nucleotide sequence ID" value="NZ_JAXEIU010000047.1"/>
</dbReference>
<dbReference type="InterPro" id="IPR002068">
    <property type="entry name" value="A-crystallin/Hsp20_dom"/>
</dbReference>
<dbReference type="Pfam" id="PF00011">
    <property type="entry name" value="HSP20"/>
    <property type="match status" value="1"/>
</dbReference>
<dbReference type="Proteomes" id="UP000245523">
    <property type="component" value="Unassembled WGS sequence"/>
</dbReference>
<reference evidence="4 5" key="1">
    <citation type="submission" date="2018-05" db="EMBL/GenBank/DDBJ databases">
        <title>Animal gut microbial communities from fecal samples from Wisconsin, USA.</title>
        <authorList>
            <person name="Neumann A."/>
        </authorList>
    </citation>
    <scope>NUCLEOTIDE SEQUENCE [LARGE SCALE GENOMIC DNA]</scope>
    <source>
        <strain evidence="4 5">UWS4</strain>
    </source>
</reference>
<dbReference type="Gene3D" id="2.60.40.790">
    <property type="match status" value="1"/>
</dbReference>
<dbReference type="InterPro" id="IPR008978">
    <property type="entry name" value="HSP20-like_chaperone"/>
</dbReference>
<evidence type="ECO:0000259" key="3">
    <source>
        <dbReference type="PROSITE" id="PS01031"/>
    </source>
</evidence>
<dbReference type="EMBL" id="QGHD01000011">
    <property type="protein sequence ID" value="PWL01173.1"/>
    <property type="molecule type" value="Genomic_DNA"/>
</dbReference>
<evidence type="ECO:0000256" key="1">
    <source>
        <dbReference type="PROSITE-ProRule" id="PRU00285"/>
    </source>
</evidence>
<comment type="caution">
    <text evidence="4">The sequence shown here is derived from an EMBL/GenBank/DDBJ whole genome shotgun (WGS) entry which is preliminary data.</text>
</comment>
<evidence type="ECO:0000256" key="2">
    <source>
        <dbReference type="RuleBase" id="RU003616"/>
    </source>
</evidence>
<proteinExistence type="inferred from homology"/>
<dbReference type="InterPro" id="IPR031107">
    <property type="entry name" value="Small_HSP"/>
</dbReference>
<dbReference type="CDD" id="cd06464">
    <property type="entry name" value="ACD_sHsps-like"/>
    <property type="match status" value="1"/>
</dbReference>
<name>A0ABX5LPW9_9BACT</name>
<sequence length="121" mass="13398">MYNTQMIPTHFFGLDNFFDALDGNGKACMPRAAVVEKDGAYTLEIDLPGVRKEDVEVDVEGDTLAVKASRKTATSQVTYERTFKLAEDLDPSSAEASFENGVLSFKLSKKQAAEKRKIMIK</sequence>
<accession>A0ABX5LPW9</accession>
<gene>
    <name evidence="4" type="ORF">B0H50_11147</name>
</gene>
<dbReference type="PANTHER" id="PTHR11527">
    <property type="entry name" value="HEAT-SHOCK PROTEIN 20 FAMILY MEMBER"/>
    <property type="match status" value="1"/>
</dbReference>
<feature type="domain" description="SHSP" evidence="3">
    <location>
        <begin position="23"/>
        <end position="121"/>
    </location>
</feature>
<dbReference type="SUPFAM" id="SSF49764">
    <property type="entry name" value="HSP20-like chaperones"/>
    <property type="match status" value="1"/>
</dbReference>